<dbReference type="AlphaFoldDB" id="A0A5D4QSU7"/>
<evidence type="ECO:0000313" key="9">
    <source>
        <dbReference type="Proteomes" id="UP000322139"/>
    </source>
</evidence>
<sequence>MESAVLFGAAVLLFIWGMYNYLGYRKEKKEIQKKYEKLFKTENQRSSFIAKVGDRFDQTDYAMDLKKKLVQANIPILPSEFYAILIFIGFLMSILLFGFFNIPLIISAGISAMGVIAAYWFIFFIRKNKYTEQLNNQLSEACRLLGNATKSGMTITQGLEVVASEINSPAREEFKVLTQNLRLGLDFERALAEMEKRIKTREYKLFISALMIQKRSGGNLTKVLYEMAQTLEERKILRQTIKTATAEQRFVSYILPAMPIFLLFMLNNIMDGFIDLIFTVPGAILMTIFIIGMAVALILVRAVTNIKV</sequence>
<feature type="transmembrane region" description="Helical" evidence="6">
    <location>
        <begin position="105"/>
        <end position="125"/>
    </location>
</feature>
<keyword evidence="4 6" id="KW-1133">Transmembrane helix</keyword>
<keyword evidence="3 6" id="KW-0812">Transmembrane</keyword>
<gene>
    <name evidence="8" type="ORF">FZD51_24550</name>
</gene>
<evidence type="ECO:0000256" key="3">
    <source>
        <dbReference type="ARBA" id="ARBA00022692"/>
    </source>
</evidence>
<feature type="transmembrane region" description="Helical" evidence="6">
    <location>
        <begin position="81"/>
        <end position="99"/>
    </location>
</feature>
<dbReference type="EMBL" id="VTER01000020">
    <property type="protein sequence ID" value="TYS41024.1"/>
    <property type="molecule type" value="Genomic_DNA"/>
</dbReference>
<dbReference type="RefSeq" id="WP_148977076.1">
    <property type="nucleotide sequence ID" value="NZ_JBNIKU010000022.1"/>
</dbReference>
<feature type="transmembrane region" description="Helical" evidence="6">
    <location>
        <begin position="6"/>
        <end position="24"/>
    </location>
</feature>
<dbReference type="InterPro" id="IPR042094">
    <property type="entry name" value="T2SS_GspF_sf"/>
</dbReference>
<comment type="caution">
    <text evidence="8">The sequence shown here is derived from an EMBL/GenBank/DDBJ whole genome shotgun (WGS) entry which is preliminary data.</text>
</comment>
<dbReference type="GO" id="GO:0005886">
    <property type="term" value="C:plasma membrane"/>
    <property type="evidence" value="ECO:0007669"/>
    <property type="project" value="UniProtKB-SubCell"/>
</dbReference>
<feature type="domain" description="Type II secretion system protein GspF" evidence="7">
    <location>
        <begin position="141"/>
        <end position="266"/>
    </location>
</feature>
<evidence type="ECO:0000256" key="4">
    <source>
        <dbReference type="ARBA" id="ARBA00022989"/>
    </source>
</evidence>
<dbReference type="InterPro" id="IPR018076">
    <property type="entry name" value="T2SS_GspF_dom"/>
</dbReference>
<evidence type="ECO:0000256" key="5">
    <source>
        <dbReference type="ARBA" id="ARBA00023136"/>
    </source>
</evidence>
<keyword evidence="2" id="KW-1003">Cell membrane</keyword>
<evidence type="ECO:0000256" key="1">
    <source>
        <dbReference type="ARBA" id="ARBA00004651"/>
    </source>
</evidence>
<feature type="transmembrane region" description="Helical" evidence="6">
    <location>
        <begin position="250"/>
        <end position="270"/>
    </location>
</feature>
<protein>
    <recommendedName>
        <fullName evidence="7">Type II secretion system protein GspF domain-containing protein</fullName>
    </recommendedName>
</protein>
<dbReference type="PANTHER" id="PTHR35007:SF1">
    <property type="entry name" value="PILUS ASSEMBLY PROTEIN"/>
    <property type="match status" value="1"/>
</dbReference>
<evidence type="ECO:0000259" key="7">
    <source>
        <dbReference type="Pfam" id="PF00482"/>
    </source>
</evidence>
<evidence type="ECO:0000256" key="2">
    <source>
        <dbReference type="ARBA" id="ARBA00022475"/>
    </source>
</evidence>
<organism evidence="8 9">
    <name type="scientific">Bacillus infantis</name>
    <dbReference type="NCBI Taxonomy" id="324767"/>
    <lineage>
        <taxon>Bacteria</taxon>
        <taxon>Bacillati</taxon>
        <taxon>Bacillota</taxon>
        <taxon>Bacilli</taxon>
        <taxon>Bacillales</taxon>
        <taxon>Bacillaceae</taxon>
        <taxon>Bacillus</taxon>
    </lineage>
</organism>
<keyword evidence="5 6" id="KW-0472">Membrane</keyword>
<feature type="transmembrane region" description="Helical" evidence="6">
    <location>
        <begin position="276"/>
        <end position="300"/>
    </location>
</feature>
<dbReference type="Proteomes" id="UP000322139">
    <property type="component" value="Unassembled WGS sequence"/>
</dbReference>
<evidence type="ECO:0000313" key="8">
    <source>
        <dbReference type="EMBL" id="TYS41024.1"/>
    </source>
</evidence>
<comment type="subcellular location">
    <subcellularLocation>
        <location evidence="1">Cell membrane</location>
        <topology evidence="1">Multi-pass membrane protein</topology>
    </subcellularLocation>
</comment>
<accession>A0A5D4QSU7</accession>
<reference evidence="8 9" key="1">
    <citation type="submission" date="2019-08" db="EMBL/GenBank/DDBJ databases">
        <title>Bacillus genomes from the desert of Cuatro Cienegas, Coahuila.</title>
        <authorList>
            <person name="Olmedo-Alvarez G."/>
        </authorList>
    </citation>
    <scope>NUCLEOTIDE SEQUENCE [LARGE SCALE GENOMIC DNA]</scope>
    <source>
        <strain evidence="8 9">CH446_14T</strain>
    </source>
</reference>
<proteinExistence type="predicted"/>
<name>A0A5D4QSU7_9BACI</name>
<dbReference type="Gene3D" id="1.20.81.30">
    <property type="entry name" value="Type II secretion system (T2SS), domain F"/>
    <property type="match status" value="1"/>
</dbReference>
<dbReference type="Pfam" id="PF00482">
    <property type="entry name" value="T2SSF"/>
    <property type="match status" value="1"/>
</dbReference>
<evidence type="ECO:0000256" key="6">
    <source>
        <dbReference type="SAM" id="Phobius"/>
    </source>
</evidence>
<dbReference type="PANTHER" id="PTHR35007">
    <property type="entry name" value="INTEGRAL MEMBRANE PROTEIN-RELATED"/>
    <property type="match status" value="1"/>
</dbReference>